<name>A0ABV8GIT9_9ACTN</name>
<feature type="compositionally biased region" description="Polar residues" evidence="1">
    <location>
        <begin position="337"/>
        <end position="347"/>
    </location>
</feature>
<keyword evidence="5" id="KW-1185">Reference proteome</keyword>
<gene>
    <name evidence="4" type="ORF">ACFOY2_35940</name>
</gene>
<keyword evidence="2" id="KW-0812">Transmembrane</keyword>
<keyword evidence="2" id="KW-1133">Transmembrane helix</keyword>
<feature type="region of interest" description="Disordered" evidence="1">
    <location>
        <begin position="292"/>
        <end position="559"/>
    </location>
</feature>
<protein>
    <recommendedName>
        <fullName evidence="3">Outer membrane channel protein CpnT-like N-terminal domain-containing protein</fullName>
    </recommendedName>
</protein>
<dbReference type="EMBL" id="JBHSBI010000023">
    <property type="protein sequence ID" value="MFC4012671.1"/>
    <property type="molecule type" value="Genomic_DNA"/>
</dbReference>
<evidence type="ECO:0000259" key="3">
    <source>
        <dbReference type="Pfam" id="PF25547"/>
    </source>
</evidence>
<evidence type="ECO:0000256" key="2">
    <source>
        <dbReference type="SAM" id="Phobius"/>
    </source>
</evidence>
<feature type="region of interest" description="Disordered" evidence="1">
    <location>
        <begin position="1977"/>
        <end position="2010"/>
    </location>
</feature>
<feature type="transmembrane region" description="Helical" evidence="2">
    <location>
        <begin position="164"/>
        <end position="184"/>
    </location>
</feature>
<feature type="region of interest" description="Disordered" evidence="1">
    <location>
        <begin position="1554"/>
        <end position="1575"/>
    </location>
</feature>
<dbReference type="Proteomes" id="UP001595851">
    <property type="component" value="Unassembled WGS sequence"/>
</dbReference>
<feature type="compositionally biased region" description="Gly residues" evidence="1">
    <location>
        <begin position="1995"/>
        <end position="2010"/>
    </location>
</feature>
<sequence length="2087" mass="221140">MSFDGFLVPDWAKPYVGWVVGMDWPEGDESGCFRLADACVTAAHRLVEGTGADQPGSANKIGSAWDGEAHLAFVTHVERTVGGQLAATIKQLVDTAVALNGVGVQIQYAKYMIEATVWLLIAQLAYLMGLALATGGQSLALIPPRLQIARMTVAQIAKQCVRNIALFAGIVAGMDLGIQLLQMAKGRRDEIDVQQLAISAVSGGAMGGLMGLASGGLSRLATPALRAGLTRAEMSAAERLLAAAHSSLYGQAAQFAVTGGITTAGTMLAQGNFSWDLLAKGITSSALGADGQHLAAPVPRGADGSPPPHPTSPSADPSPSGRPPSSPDAGPARAPETTRSPESSGETSLAAAANHNQRTTLNSQAGPDSPAVWKSPDVLPQQAEAPASRPVANTGMPQSVANAASSSRPDGPPTWKSTETPPTRQAGGAASRPDGPPVWKAQTDGVPPAVRNAAQSADGAASRPDGPPTWKQPEASTQPVNGAAARSEAGPQAAERGVPEMVADASRTARPEGAPGGKGAEPVSRPELATESVNRNVPETVTSAAPPSRPDGPVVWKDRTELHPPRTTEIGALGETAVHDVNVPGNPKAAAQALADGITGVTKRERAAIRDWLAQVLCDGNRDTWTNHLQRGVALGVRDNVIYLKLRPSEFTHVEHPSLAPEKPVAFGGDGVEGKSSQASSMERTAGMIRALNHSSDEAEANALPRTGISTTLRTTETNGVEVISGHKTISPAHDYFTADIALDVFRDGEKVTETAAVPELSVTIPFPKQFTREGPLLAADHPPAQPRHEVPAGAEHKFRDHGIAITGMDVTPLVLETQRRALSAGVPAGEVVKIIEHLTSTLLSEQGMKNRSQSLLSSGASSEAIRYKSSALRSAEDSVEITSQITRIEPVDGSGRAPIETMFRDDIGRKESEGSSHRQGASLNVHAGGKLGLSLGSRAEAVARAIGGFGFGSDHVTTSNRSHGNHTVLTRAGDVTMYDAHMRLKVETEKMGAFEVEVKAELTLPARDAPRMEQDVFGHDLRPQGEFNDIRQKLADLHQAIDDVRKEFVEGDPVKGGEHPNRGYDPHALEPETLAAGRGTGLGSGVRVHSETLLSAEIRSALDQAVPDLSPGIRRQIIRDVESRFGGVALEADLTHALHGIRYEKSIGGYTFEILAEGALGRRHEVGSTDMTVNERRITQRINTSQRETSAGGKAEVRAVARLEVNEGLKIDPANLALTKSGQKGESVGFSAGHTRYDRTETSGGFTIARDLSFDVRMKVSRNGTEVTNTAWQVHGSKAEILLPNAHLPDAPVLAQDVAHLGRIESSSKPPGDIWTHDDRLHATVRLGAMPDLAQTVATAHAQWSGLPVPAERLDVPMTFESATDVIKLETMITSHPDGLRHTVSDQGGWRHDVHVKADVAGLKHVKSETGVEHEIYSNSNSKMTDSERSRTALGGHARTGLRVTFGRDGEGGGETAAHTRGDGETERKIVARAGLHAAAKRMTQESSYLGGSDVARVTYSDGSASHWYRGDLVLEVTPSRTNGATVEQGPTTYLRVGEIMDVVLPDEVARRHGLDGPETVEPAKQTGDTTRGYSAPEAAMNAAFVQHLDAQAVLPKILEKLREENLLFPDQEFTNHPVAEHLRGSYGQDALATRLGELRGNGVPSWLLVTDENGRVTERVGIRVRAELGDGVHVAERPDTGLMLRSERLSGDLSLREAGSDRGAEVLARYSESSDGHLRGAEAGYATNRDTHTVDAHGTNAKDINRYQTREAPQEFKHPVSYEITLERAQVRPVLEPVQNAARNMLLKVGEVTGHDGAMRLFDKHVGVTSTSRAVADGELGLLVPGHLTTEVPQGTPVAPPTRVVAAAPRWAESAGPNAMTTTLGNGVPRGDVSQVAVPAATAVEEWAPLAAVPPKLREEVPSLGDRPNGFELSRQAGMALAEVTKEKTMRAHMGQLLAHEYEIPGVGRVGIDVNGAREITSALVKQRVYAQTMNTTGHGQEVGRGRSARAGGSVGSTGEGNLGFGGIGGSVKTGDEAASRNANIVERNFLEEQHENTYLELDISVVLYGEGTPLVMDVDKGLYLRLTPDGLAEFDAAHPGVIRR</sequence>
<feature type="region of interest" description="Disordered" evidence="1">
    <location>
        <begin position="1447"/>
        <end position="1466"/>
    </location>
</feature>
<feature type="transmembrane region" description="Helical" evidence="2">
    <location>
        <begin position="117"/>
        <end position="144"/>
    </location>
</feature>
<dbReference type="InterPro" id="IPR057746">
    <property type="entry name" value="CpnT-like_N"/>
</dbReference>
<evidence type="ECO:0000313" key="4">
    <source>
        <dbReference type="EMBL" id="MFC4012671.1"/>
    </source>
</evidence>
<accession>A0ABV8GIT9</accession>
<dbReference type="Pfam" id="PF25547">
    <property type="entry name" value="WXG100_2"/>
    <property type="match status" value="1"/>
</dbReference>
<keyword evidence="2" id="KW-0472">Membrane</keyword>
<evidence type="ECO:0000256" key="1">
    <source>
        <dbReference type="SAM" id="MobiDB-lite"/>
    </source>
</evidence>
<organism evidence="4 5">
    <name type="scientific">Nonomuraea purpurea</name>
    <dbReference type="NCBI Taxonomy" id="1849276"/>
    <lineage>
        <taxon>Bacteria</taxon>
        <taxon>Bacillati</taxon>
        <taxon>Actinomycetota</taxon>
        <taxon>Actinomycetes</taxon>
        <taxon>Streptosporangiales</taxon>
        <taxon>Streptosporangiaceae</taxon>
        <taxon>Nonomuraea</taxon>
    </lineage>
</organism>
<feature type="compositionally biased region" description="Polar residues" evidence="1">
    <location>
        <begin position="395"/>
        <end position="408"/>
    </location>
</feature>
<feature type="domain" description="Outer membrane channel protein CpnT-like N-terminal" evidence="3">
    <location>
        <begin position="14"/>
        <end position="145"/>
    </location>
</feature>
<proteinExistence type="predicted"/>
<comment type="caution">
    <text evidence="4">The sequence shown here is derived from an EMBL/GenBank/DDBJ whole genome shotgun (WGS) entry which is preliminary data.</text>
</comment>
<feature type="compositionally biased region" description="Polar residues" evidence="1">
    <location>
        <begin position="354"/>
        <end position="366"/>
    </location>
</feature>
<evidence type="ECO:0000313" key="5">
    <source>
        <dbReference type="Proteomes" id="UP001595851"/>
    </source>
</evidence>
<feature type="compositionally biased region" description="Polar residues" evidence="1">
    <location>
        <begin position="531"/>
        <end position="545"/>
    </location>
</feature>
<reference evidence="5" key="1">
    <citation type="journal article" date="2019" name="Int. J. Syst. Evol. Microbiol.">
        <title>The Global Catalogue of Microorganisms (GCM) 10K type strain sequencing project: providing services to taxonomists for standard genome sequencing and annotation.</title>
        <authorList>
            <consortium name="The Broad Institute Genomics Platform"/>
            <consortium name="The Broad Institute Genome Sequencing Center for Infectious Disease"/>
            <person name="Wu L."/>
            <person name="Ma J."/>
        </authorList>
    </citation>
    <scope>NUCLEOTIDE SEQUENCE [LARGE SCALE GENOMIC DNA]</scope>
    <source>
        <strain evidence="5">TBRC 1276</strain>
    </source>
</reference>
<dbReference type="RefSeq" id="WP_379532574.1">
    <property type="nucleotide sequence ID" value="NZ_JBHSBI010000023.1"/>
</dbReference>